<dbReference type="EMBL" id="MTYJ01001050">
    <property type="protein sequence ID" value="OWA55603.1"/>
    <property type="molecule type" value="Genomic_DNA"/>
</dbReference>
<keyword evidence="2" id="KW-1185">Reference proteome</keyword>
<sequence>RNDWNDYHKEECRLLFRRPEYTQQRVGKVNTEFMKVDGKPVLTFIHVILAHKAILRLKKEGLESDFDKLPLDPAAIIPANKWPRGSPSTYSANEAIIRTLDSDGVVYPSDQIWRTILSRILQNQSVIGRALANPAPPAGNTNVGCYTIERLKQRAGPIDNASSCTYNAWSLPVPGSGPASKTEIAALRDIYDSCEKGTDI</sequence>
<protein>
    <submittedName>
        <fullName evidence="1">Uncharacterized protein</fullName>
    </submittedName>
</protein>
<evidence type="ECO:0000313" key="2">
    <source>
        <dbReference type="Proteomes" id="UP000192578"/>
    </source>
</evidence>
<proteinExistence type="predicted"/>
<evidence type="ECO:0000313" key="1">
    <source>
        <dbReference type="EMBL" id="OWA55603.1"/>
    </source>
</evidence>
<dbReference type="AlphaFoldDB" id="A0A9X6NMH1"/>
<name>A0A9X6NMH1_HYPEX</name>
<accession>A0A9X6NMH1</accession>
<reference evidence="2" key="1">
    <citation type="submission" date="2017-01" db="EMBL/GenBank/DDBJ databases">
        <title>Comparative genomics of anhydrobiosis in the tardigrade Hypsibius dujardini.</title>
        <authorList>
            <person name="Yoshida Y."/>
            <person name="Koutsovoulos G."/>
            <person name="Laetsch D."/>
            <person name="Stevens L."/>
            <person name="Kumar S."/>
            <person name="Horikawa D."/>
            <person name="Ishino K."/>
            <person name="Komine S."/>
            <person name="Tomita M."/>
            <person name="Blaxter M."/>
            <person name="Arakawa K."/>
        </authorList>
    </citation>
    <scope>NUCLEOTIDE SEQUENCE [LARGE SCALE GENOMIC DNA]</scope>
    <source>
        <strain evidence="2">Z151</strain>
    </source>
</reference>
<comment type="caution">
    <text evidence="1">The sequence shown here is derived from an EMBL/GenBank/DDBJ whole genome shotgun (WGS) entry which is preliminary data.</text>
</comment>
<organism evidence="1 2">
    <name type="scientific">Hypsibius exemplaris</name>
    <name type="common">Freshwater tardigrade</name>
    <dbReference type="NCBI Taxonomy" id="2072580"/>
    <lineage>
        <taxon>Eukaryota</taxon>
        <taxon>Metazoa</taxon>
        <taxon>Ecdysozoa</taxon>
        <taxon>Tardigrada</taxon>
        <taxon>Eutardigrada</taxon>
        <taxon>Parachela</taxon>
        <taxon>Hypsibioidea</taxon>
        <taxon>Hypsibiidae</taxon>
        <taxon>Hypsibius</taxon>
    </lineage>
</organism>
<feature type="non-terminal residue" evidence="1">
    <location>
        <position position="1"/>
    </location>
</feature>
<gene>
    <name evidence="1" type="ORF">BV898_19990</name>
</gene>
<dbReference type="Proteomes" id="UP000192578">
    <property type="component" value="Unassembled WGS sequence"/>
</dbReference>